<evidence type="ECO:0000313" key="3">
    <source>
        <dbReference type="Proteomes" id="UP001357223"/>
    </source>
</evidence>
<feature type="region of interest" description="Disordered" evidence="1">
    <location>
        <begin position="1"/>
        <end position="48"/>
    </location>
</feature>
<keyword evidence="3" id="KW-1185">Reference proteome</keyword>
<feature type="compositionally biased region" description="Basic and acidic residues" evidence="1">
    <location>
        <begin position="30"/>
        <end position="48"/>
    </location>
</feature>
<reference evidence="2 3" key="1">
    <citation type="submission" date="2023-10" db="EMBL/GenBank/DDBJ databases">
        <title>Niallia locisalis sp.nov. isolated from a salt pond sample.</title>
        <authorList>
            <person name="Li X.-J."/>
            <person name="Dong L."/>
        </authorList>
    </citation>
    <scope>NUCLEOTIDE SEQUENCE [LARGE SCALE GENOMIC DNA]</scope>
    <source>
        <strain evidence="2 3">DSM 29761</strain>
    </source>
</reference>
<dbReference type="RefSeq" id="WP_338452322.1">
    <property type="nucleotide sequence ID" value="NZ_CP137640.1"/>
</dbReference>
<organism evidence="2 3">
    <name type="scientific">Niallia oryzisoli</name>
    <dbReference type="NCBI Taxonomy" id="1737571"/>
    <lineage>
        <taxon>Bacteria</taxon>
        <taxon>Bacillati</taxon>
        <taxon>Bacillota</taxon>
        <taxon>Bacilli</taxon>
        <taxon>Bacillales</taxon>
        <taxon>Bacillaceae</taxon>
        <taxon>Niallia</taxon>
    </lineage>
</organism>
<name>A0ABZ2CK72_9BACI</name>
<dbReference type="EMBL" id="CP137640">
    <property type="protein sequence ID" value="WVX83438.1"/>
    <property type="molecule type" value="Genomic_DNA"/>
</dbReference>
<evidence type="ECO:0000313" key="2">
    <source>
        <dbReference type="EMBL" id="WVX83438.1"/>
    </source>
</evidence>
<accession>A0ABZ2CK72</accession>
<evidence type="ECO:0000256" key="1">
    <source>
        <dbReference type="SAM" id="MobiDB-lite"/>
    </source>
</evidence>
<gene>
    <name evidence="2" type="ORF">R4Z09_10815</name>
</gene>
<proteinExistence type="predicted"/>
<dbReference type="Proteomes" id="UP001357223">
    <property type="component" value="Chromosome"/>
</dbReference>
<sequence>MRYNQNKRNGRTKRNDRGTRKPRQLNKNGIRMDNDRPPKVFRVADKDE</sequence>
<protein>
    <submittedName>
        <fullName evidence="2">Uncharacterized protein</fullName>
    </submittedName>
</protein>